<dbReference type="OrthoDB" id="6247875at2759"/>
<evidence type="ECO:0000256" key="2">
    <source>
        <dbReference type="SAM" id="MobiDB-lite"/>
    </source>
</evidence>
<name>D8PX00_SCHCM</name>
<dbReference type="GO" id="GO:0005634">
    <property type="term" value="C:nucleus"/>
    <property type="evidence" value="ECO:0007669"/>
    <property type="project" value="UniProtKB-UniRule"/>
</dbReference>
<gene>
    <name evidence="4" type="ORF">SCHCODRAFT_105712</name>
</gene>
<dbReference type="InterPro" id="IPR009071">
    <property type="entry name" value="HMG_box_dom"/>
</dbReference>
<dbReference type="EMBL" id="GL377303">
    <property type="protein sequence ID" value="EFJ01124.1"/>
    <property type="molecule type" value="Genomic_DNA"/>
</dbReference>
<dbReference type="OMA" id="PPTHYNG"/>
<dbReference type="Gene3D" id="1.10.30.10">
    <property type="entry name" value="High mobility group box domain"/>
    <property type="match status" value="1"/>
</dbReference>
<evidence type="ECO:0000256" key="1">
    <source>
        <dbReference type="PROSITE-ProRule" id="PRU00267"/>
    </source>
</evidence>
<feature type="compositionally biased region" description="Low complexity" evidence="2">
    <location>
        <begin position="194"/>
        <end position="209"/>
    </location>
</feature>
<keyword evidence="1" id="KW-0539">Nucleus</keyword>
<keyword evidence="5" id="KW-1185">Reference proteome</keyword>
<dbReference type="VEuPathDB" id="FungiDB:SCHCODRAFT_02682712"/>
<evidence type="ECO:0000313" key="4">
    <source>
        <dbReference type="EMBL" id="EFJ01124.1"/>
    </source>
</evidence>
<protein>
    <recommendedName>
        <fullName evidence="3">HMG box domain-containing protein</fullName>
    </recommendedName>
</protein>
<organism evidence="5">
    <name type="scientific">Schizophyllum commune (strain H4-8 / FGSC 9210)</name>
    <name type="common">Split gill fungus</name>
    <dbReference type="NCBI Taxonomy" id="578458"/>
    <lineage>
        <taxon>Eukaryota</taxon>
        <taxon>Fungi</taxon>
        <taxon>Dikarya</taxon>
        <taxon>Basidiomycota</taxon>
        <taxon>Agaricomycotina</taxon>
        <taxon>Agaricomycetes</taxon>
        <taxon>Agaricomycetidae</taxon>
        <taxon>Agaricales</taxon>
        <taxon>Schizophyllaceae</taxon>
        <taxon>Schizophyllum</taxon>
    </lineage>
</organism>
<dbReference type="InParanoid" id="D8PX00"/>
<dbReference type="GeneID" id="9595883"/>
<evidence type="ECO:0000313" key="5">
    <source>
        <dbReference type="Proteomes" id="UP000007431"/>
    </source>
</evidence>
<proteinExistence type="predicted"/>
<sequence length="209" mass="23324">MTEPRRWNISIEGQEERPFRVPNPSEYHYTPPAPKANGDIRLPDNAWFSFLKVFTAHCNEDYPAMNRSTLVKSAAAVWQRLDITEKAEWSELASRNQESHKLAFPGWKWQPNKRKRKEETPGVREIHYPPREDEAAAPAAHGPSEIAASSPPSKFPSQSPAATPPAPASSSEHWEDEIASASRKLKMIPEPPWASASATSTSASKEAED</sequence>
<keyword evidence="1" id="KW-0238">DNA-binding</keyword>
<feature type="compositionally biased region" description="Basic and acidic residues" evidence="2">
    <location>
        <begin position="117"/>
        <end position="134"/>
    </location>
</feature>
<dbReference type="HOGENOM" id="CLU_1316075_0_0_1"/>
<feature type="region of interest" description="Disordered" evidence="2">
    <location>
        <begin position="112"/>
        <end position="209"/>
    </location>
</feature>
<feature type="domain" description="HMG box" evidence="3">
    <location>
        <begin position="40"/>
        <end position="108"/>
    </location>
</feature>
<dbReference type="AlphaFoldDB" id="D8PX00"/>
<feature type="compositionally biased region" description="Low complexity" evidence="2">
    <location>
        <begin position="136"/>
        <end position="161"/>
    </location>
</feature>
<dbReference type="PROSITE" id="PS50118">
    <property type="entry name" value="HMG_BOX_2"/>
    <property type="match status" value="1"/>
</dbReference>
<dbReference type="GO" id="GO:0003677">
    <property type="term" value="F:DNA binding"/>
    <property type="evidence" value="ECO:0007669"/>
    <property type="project" value="UniProtKB-UniRule"/>
</dbReference>
<feature type="DNA-binding region" description="HMG box" evidence="1">
    <location>
        <begin position="40"/>
        <end position="108"/>
    </location>
</feature>
<accession>D8PX00</accession>
<dbReference type="KEGG" id="scm:SCHCO_02682712"/>
<dbReference type="Pfam" id="PF00505">
    <property type="entry name" value="HMG_box"/>
    <property type="match status" value="1"/>
</dbReference>
<feature type="non-terminal residue" evidence="4">
    <location>
        <position position="209"/>
    </location>
</feature>
<dbReference type="Proteomes" id="UP000007431">
    <property type="component" value="Unassembled WGS sequence"/>
</dbReference>
<dbReference type="InterPro" id="IPR036910">
    <property type="entry name" value="HMG_box_dom_sf"/>
</dbReference>
<evidence type="ECO:0000259" key="3">
    <source>
        <dbReference type="PROSITE" id="PS50118"/>
    </source>
</evidence>
<reference evidence="4 5" key="1">
    <citation type="journal article" date="2010" name="Nat. Biotechnol.">
        <title>Genome sequence of the model mushroom Schizophyllum commune.</title>
        <authorList>
            <person name="Ohm R.A."/>
            <person name="de Jong J.F."/>
            <person name="Lugones L.G."/>
            <person name="Aerts A."/>
            <person name="Kothe E."/>
            <person name="Stajich J.E."/>
            <person name="de Vries R.P."/>
            <person name="Record E."/>
            <person name="Levasseur A."/>
            <person name="Baker S.E."/>
            <person name="Bartholomew K.A."/>
            <person name="Coutinho P.M."/>
            <person name="Erdmann S."/>
            <person name="Fowler T.J."/>
            <person name="Gathman A.C."/>
            <person name="Lombard V."/>
            <person name="Henrissat B."/>
            <person name="Knabe N."/>
            <person name="Kuees U."/>
            <person name="Lilly W.W."/>
            <person name="Lindquist E."/>
            <person name="Lucas S."/>
            <person name="Magnuson J.K."/>
            <person name="Piumi F."/>
            <person name="Raudaskoski M."/>
            <person name="Salamov A."/>
            <person name="Schmutz J."/>
            <person name="Schwarze F.W.M.R."/>
            <person name="vanKuyk P.A."/>
            <person name="Horton J.S."/>
            <person name="Grigoriev I.V."/>
            <person name="Woesten H.A.B."/>
        </authorList>
    </citation>
    <scope>NUCLEOTIDE SEQUENCE [LARGE SCALE GENOMIC DNA]</scope>
    <source>
        <strain evidence="5">H4-8 / FGSC 9210</strain>
    </source>
</reference>
<dbReference type="RefSeq" id="XP_003036026.1">
    <property type="nucleotide sequence ID" value="XM_003035980.1"/>
</dbReference>
<dbReference type="SUPFAM" id="SSF47095">
    <property type="entry name" value="HMG-box"/>
    <property type="match status" value="1"/>
</dbReference>